<feature type="transmembrane region" description="Helical" evidence="1">
    <location>
        <begin position="46"/>
        <end position="66"/>
    </location>
</feature>
<keyword evidence="1" id="KW-0812">Transmembrane</keyword>
<protein>
    <submittedName>
        <fullName evidence="2">Uncharacterized protein</fullName>
    </submittedName>
</protein>
<dbReference type="EMBL" id="JALLKP010000002">
    <property type="protein sequence ID" value="KAK2196669.1"/>
    <property type="molecule type" value="Genomic_DNA"/>
</dbReference>
<organism evidence="2 3">
    <name type="scientific">Babesia duncani</name>
    <dbReference type="NCBI Taxonomy" id="323732"/>
    <lineage>
        <taxon>Eukaryota</taxon>
        <taxon>Sar</taxon>
        <taxon>Alveolata</taxon>
        <taxon>Apicomplexa</taxon>
        <taxon>Aconoidasida</taxon>
        <taxon>Piroplasmida</taxon>
        <taxon>Babesiidae</taxon>
        <taxon>Babesia</taxon>
    </lineage>
</organism>
<name>A0AAD9PL09_9APIC</name>
<reference evidence="2" key="1">
    <citation type="journal article" date="2023" name="Nat. Microbiol.">
        <title>Babesia duncani multi-omics identifies virulence factors and drug targets.</title>
        <authorList>
            <person name="Singh P."/>
            <person name="Lonardi S."/>
            <person name="Liang Q."/>
            <person name="Vydyam P."/>
            <person name="Khabirova E."/>
            <person name="Fang T."/>
            <person name="Gihaz S."/>
            <person name="Thekkiniath J."/>
            <person name="Munshi M."/>
            <person name="Abel S."/>
            <person name="Ciampossin L."/>
            <person name="Batugedara G."/>
            <person name="Gupta M."/>
            <person name="Lu X.M."/>
            <person name="Lenz T."/>
            <person name="Chakravarty S."/>
            <person name="Cornillot E."/>
            <person name="Hu Y."/>
            <person name="Ma W."/>
            <person name="Gonzalez L.M."/>
            <person name="Sanchez S."/>
            <person name="Estrada K."/>
            <person name="Sanchez-Flores A."/>
            <person name="Montero E."/>
            <person name="Harb O.S."/>
            <person name="Le Roch K.G."/>
            <person name="Mamoun C.B."/>
        </authorList>
    </citation>
    <scope>NUCLEOTIDE SEQUENCE</scope>
    <source>
        <strain evidence="2">WA1</strain>
    </source>
</reference>
<dbReference type="Proteomes" id="UP001214638">
    <property type="component" value="Unassembled WGS sequence"/>
</dbReference>
<accession>A0AAD9PL09</accession>
<gene>
    <name evidence="2" type="ORF">BdWA1_001918</name>
</gene>
<evidence type="ECO:0000313" key="2">
    <source>
        <dbReference type="EMBL" id="KAK2196669.1"/>
    </source>
</evidence>
<evidence type="ECO:0000256" key="1">
    <source>
        <dbReference type="SAM" id="Phobius"/>
    </source>
</evidence>
<proteinExistence type="predicted"/>
<feature type="transmembrane region" description="Helical" evidence="1">
    <location>
        <begin position="149"/>
        <end position="178"/>
    </location>
</feature>
<dbReference type="RefSeq" id="XP_067803511.1">
    <property type="nucleotide sequence ID" value="XM_067946947.1"/>
</dbReference>
<feature type="transmembrane region" description="Helical" evidence="1">
    <location>
        <begin position="103"/>
        <end position="129"/>
    </location>
</feature>
<keyword evidence="1" id="KW-0472">Membrane</keyword>
<dbReference type="GeneID" id="94336216"/>
<sequence>MIFTTSKLINNFLLLNDNFTNFPKGWFRDRITVSAGLFGMSLAKTCLSLILIITVFFAAIWLLEYWVLESVVGFDLPLGFKIISLISTLFLYTVLINSVNMMYLLMMSCVVFYSTHTLLLGVLIQAYIYQDYTFALRKVDKITNDTDDLLFFLFLGLSIIRLVLALVLWYYVLVLAAIRINGGSGWEKVSALDYEILNIPHQIKGLEEKHIARKRLRSAFEAAGLIPSNKGYIPEIICT</sequence>
<dbReference type="AlphaFoldDB" id="A0AAD9PL09"/>
<dbReference type="KEGG" id="bdw:94336216"/>
<feature type="transmembrane region" description="Helical" evidence="1">
    <location>
        <begin position="78"/>
        <end position="96"/>
    </location>
</feature>
<keyword evidence="1" id="KW-1133">Transmembrane helix</keyword>
<comment type="caution">
    <text evidence="2">The sequence shown here is derived from an EMBL/GenBank/DDBJ whole genome shotgun (WGS) entry which is preliminary data.</text>
</comment>
<evidence type="ECO:0000313" key="3">
    <source>
        <dbReference type="Proteomes" id="UP001214638"/>
    </source>
</evidence>
<keyword evidence="3" id="KW-1185">Reference proteome</keyword>